<organism evidence="1">
    <name type="scientific">Photinus pyralis</name>
    <name type="common">Common eastern firefly</name>
    <name type="synonym">Lampyris pyralis</name>
    <dbReference type="NCBI Taxonomy" id="7054"/>
    <lineage>
        <taxon>Eukaryota</taxon>
        <taxon>Metazoa</taxon>
        <taxon>Ecdysozoa</taxon>
        <taxon>Arthropoda</taxon>
        <taxon>Hexapoda</taxon>
        <taxon>Insecta</taxon>
        <taxon>Pterygota</taxon>
        <taxon>Neoptera</taxon>
        <taxon>Endopterygota</taxon>
        <taxon>Coleoptera</taxon>
        <taxon>Polyphaga</taxon>
        <taxon>Elateriformia</taxon>
        <taxon>Elateroidea</taxon>
        <taxon>Lampyridae</taxon>
        <taxon>Lampyrinae</taxon>
        <taxon>Photinus</taxon>
    </lineage>
</organism>
<dbReference type="EMBL" id="GEZM01047691">
    <property type="protein sequence ID" value="JAV76779.1"/>
    <property type="molecule type" value="Transcribed_RNA"/>
</dbReference>
<protein>
    <submittedName>
        <fullName evidence="1">Uncharacterized protein</fullName>
    </submittedName>
</protein>
<accession>A0A1Y1LSZ8</accession>
<reference evidence="2" key="3">
    <citation type="submission" date="2019-08" db="EMBL/GenBank/DDBJ databases">
        <authorList>
            <consortium name="Photinus pyralis genome working group"/>
            <person name="Fallon T.R."/>
            <person name="Sander Lower S.E."/>
            <person name="Weng J.-K."/>
        </authorList>
    </citation>
    <scope>NUCLEOTIDE SEQUENCE</scope>
    <source>
        <strain evidence="2">1611_PpyrPB1</strain>
        <tissue evidence="2">Whole body</tissue>
    </source>
</reference>
<evidence type="ECO:0000313" key="1">
    <source>
        <dbReference type="EMBL" id="JAV76779.1"/>
    </source>
</evidence>
<evidence type="ECO:0000313" key="3">
    <source>
        <dbReference type="Proteomes" id="UP000327044"/>
    </source>
</evidence>
<gene>
    <name evidence="2" type="ORF">PPYR_11704</name>
</gene>
<dbReference type="AlphaFoldDB" id="A0A1Y1LSZ8"/>
<keyword evidence="3" id="KW-1185">Reference proteome</keyword>
<reference evidence="1" key="1">
    <citation type="journal article" date="2016" name="Sci. Rep.">
        <title>Molecular characterization of firefly nuptial gifts: a multi-omics approach sheds light on postcopulatory sexual selection.</title>
        <authorList>
            <person name="Al-Wathiqui N."/>
            <person name="Fallon T.R."/>
            <person name="South A."/>
            <person name="Weng J.K."/>
            <person name="Lewis S.M."/>
        </authorList>
    </citation>
    <scope>NUCLEOTIDE SEQUENCE</scope>
</reference>
<dbReference type="InParanoid" id="A0A1Y1LSZ8"/>
<reference evidence="2 3" key="2">
    <citation type="journal article" date="2018" name="Elife">
        <title>Firefly genomes illuminate parallel origins of bioluminescence in beetles.</title>
        <authorList>
            <person name="Fallon T.R."/>
            <person name="Lower S.E."/>
            <person name="Chang C.H."/>
            <person name="Bessho-Uehara M."/>
            <person name="Martin G.J."/>
            <person name="Bewick A.J."/>
            <person name="Behringer M."/>
            <person name="Debat H.J."/>
            <person name="Wong I."/>
            <person name="Day J.C."/>
            <person name="Suvorov A."/>
            <person name="Silva C.J."/>
            <person name="Stanger-Hall K.F."/>
            <person name="Hall D.W."/>
            <person name="Schmitz R.J."/>
            <person name="Nelson D.R."/>
            <person name="Lewis S.M."/>
            <person name="Shigenobu S."/>
            <person name="Bybee S.M."/>
            <person name="Larracuente A.M."/>
            <person name="Oba Y."/>
            <person name="Weng J.K."/>
        </authorList>
    </citation>
    <scope>NUCLEOTIDE SEQUENCE [LARGE SCALE GENOMIC DNA]</scope>
    <source>
        <strain evidence="2">1611_PpyrPB1</strain>
        <tissue evidence="2">Whole body</tissue>
    </source>
</reference>
<name>A0A1Y1LSZ8_PHOPY</name>
<dbReference type="EMBL" id="VVIM01000008">
    <property type="protein sequence ID" value="KAB0794865.1"/>
    <property type="molecule type" value="Genomic_DNA"/>
</dbReference>
<sequence length="191" mass="21139">MAQAQNDCERRQELVRQLKCVVDEIVKVDCSKKPTPAFRQCLIAVDPTRQQPPDVMVCYKTKSTPPVNKVKQNVEQTEILNKPNVVVTCKSRELLGGILYVGCDCGKKNGLQDDCRRTQCQGSPACLAKPEPTCCPSQYSNAKHLVSKMFKNESKTKGQQENVTSADGNAKDNCNEYLCFPAVIDCCACCL</sequence>
<proteinExistence type="predicted"/>
<dbReference type="OrthoDB" id="6611808at2759"/>
<evidence type="ECO:0000313" key="2">
    <source>
        <dbReference type="EMBL" id="KAB0794865.1"/>
    </source>
</evidence>
<dbReference type="Proteomes" id="UP000327044">
    <property type="component" value="Unassembled WGS sequence"/>
</dbReference>